<protein>
    <submittedName>
        <fullName evidence="1">Predicted transcriptional regulator</fullName>
    </submittedName>
</protein>
<name>A0A378UJD7_BERDE</name>
<reference evidence="1 2" key="1">
    <citation type="submission" date="2018-06" db="EMBL/GenBank/DDBJ databases">
        <authorList>
            <consortium name="Pathogen Informatics"/>
            <person name="Doyle S."/>
        </authorList>
    </citation>
    <scope>NUCLEOTIDE SEQUENCE [LARGE SCALE GENOMIC DNA]</scope>
    <source>
        <strain evidence="1 2">NCTC10295</strain>
    </source>
</reference>
<accession>A0A378UJD7</accession>
<gene>
    <name evidence="1" type="ORF">NCTC10295_01631</name>
</gene>
<dbReference type="Gene3D" id="1.10.260.40">
    <property type="entry name" value="lambda repressor-like DNA-binding domains"/>
    <property type="match status" value="1"/>
</dbReference>
<organism evidence="1 2">
    <name type="scientific">Bergeriella denitrificans</name>
    <name type="common">Neisseria denitrificans</name>
    <dbReference type="NCBI Taxonomy" id="494"/>
    <lineage>
        <taxon>Bacteria</taxon>
        <taxon>Pseudomonadati</taxon>
        <taxon>Pseudomonadota</taxon>
        <taxon>Betaproteobacteria</taxon>
        <taxon>Neisseriales</taxon>
        <taxon>Neisseriaceae</taxon>
        <taxon>Bergeriella</taxon>
    </lineage>
</organism>
<dbReference type="RefSeq" id="WP_066077941.1">
    <property type="nucleotide sequence ID" value="NZ_CP181246.1"/>
</dbReference>
<dbReference type="InterPro" id="IPR014057">
    <property type="entry name" value="HI1420"/>
</dbReference>
<proteinExistence type="predicted"/>
<evidence type="ECO:0000313" key="2">
    <source>
        <dbReference type="Proteomes" id="UP000254651"/>
    </source>
</evidence>
<evidence type="ECO:0000313" key="1">
    <source>
        <dbReference type="EMBL" id="STZ76843.1"/>
    </source>
</evidence>
<dbReference type="EMBL" id="UGQS01000002">
    <property type="protein sequence ID" value="STZ76843.1"/>
    <property type="molecule type" value="Genomic_DNA"/>
</dbReference>
<sequence length="106" mass="11409">MTKTTTTAPFDPTRYLKTEADIAVYLEVAAEEAIEAGDNDILLQAINTAAKARGIMQVAKEAGVSRESLYKSLAPNAKPRFETIAKVLHALGVQMTFTPIKQTGGQ</sequence>
<dbReference type="GO" id="GO:0003677">
    <property type="term" value="F:DNA binding"/>
    <property type="evidence" value="ECO:0007669"/>
    <property type="project" value="InterPro"/>
</dbReference>
<dbReference type="AlphaFoldDB" id="A0A378UJD7"/>
<dbReference type="Proteomes" id="UP000254651">
    <property type="component" value="Unassembled WGS sequence"/>
</dbReference>
<dbReference type="SUPFAM" id="SSF47413">
    <property type="entry name" value="lambda repressor-like DNA-binding domains"/>
    <property type="match status" value="1"/>
</dbReference>
<keyword evidence="2" id="KW-1185">Reference proteome</keyword>
<dbReference type="Pfam" id="PF21716">
    <property type="entry name" value="dnstrm_HI1420"/>
    <property type="match status" value="1"/>
</dbReference>
<dbReference type="NCBIfam" id="TIGR02684">
    <property type="entry name" value="dnstrm_HI1420"/>
    <property type="match status" value="1"/>
</dbReference>
<dbReference type="PANTHER" id="PTHR40275">
    <property type="entry name" value="SSL7038 PROTEIN"/>
    <property type="match status" value="1"/>
</dbReference>
<dbReference type="InterPro" id="IPR010982">
    <property type="entry name" value="Lambda_DNA-bd_dom_sf"/>
</dbReference>
<dbReference type="PANTHER" id="PTHR40275:SF1">
    <property type="entry name" value="SSL7038 PROTEIN"/>
    <property type="match status" value="1"/>
</dbReference>